<dbReference type="InterPro" id="IPR007484">
    <property type="entry name" value="Peptidase_M28"/>
</dbReference>
<dbReference type="SUPFAM" id="SSF52025">
    <property type="entry name" value="PA domain"/>
    <property type="match status" value="1"/>
</dbReference>
<dbReference type="EMBL" id="CP045737">
    <property type="protein sequence ID" value="QGG41449.1"/>
    <property type="molecule type" value="Genomic_DNA"/>
</dbReference>
<evidence type="ECO:0000313" key="12">
    <source>
        <dbReference type="EMBL" id="QGG41449.1"/>
    </source>
</evidence>
<feature type="region of interest" description="Disordered" evidence="8">
    <location>
        <begin position="500"/>
        <end position="520"/>
    </location>
</feature>
<dbReference type="InterPro" id="IPR046450">
    <property type="entry name" value="PA_dom_sf"/>
</dbReference>
<evidence type="ECO:0000256" key="3">
    <source>
        <dbReference type="ARBA" id="ARBA00022670"/>
    </source>
</evidence>
<dbReference type="GO" id="GO:0006508">
    <property type="term" value="P:proteolysis"/>
    <property type="evidence" value="ECO:0007669"/>
    <property type="project" value="UniProtKB-KW"/>
</dbReference>
<comment type="similarity">
    <text evidence="1">Belongs to the peptidase M28 family. M28A subfamily.</text>
</comment>
<dbReference type="GO" id="GO:0008235">
    <property type="term" value="F:metalloexopeptidase activity"/>
    <property type="evidence" value="ECO:0007669"/>
    <property type="project" value="InterPro"/>
</dbReference>
<keyword evidence="3" id="KW-0645">Protease</keyword>
<dbReference type="AlphaFoldDB" id="A0A5Q2MI42"/>
<keyword evidence="4" id="KW-0479">Metal-binding</keyword>
<dbReference type="Pfam" id="PF02225">
    <property type="entry name" value="PA"/>
    <property type="match status" value="1"/>
</dbReference>
<evidence type="ECO:0000313" key="13">
    <source>
        <dbReference type="Proteomes" id="UP000392064"/>
    </source>
</evidence>
<evidence type="ECO:0000259" key="11">
    <source>
        <dbReference type="Pfam" id="PF04389"/>
    </source>
</evidence>
<evidence type="ECO:0000256" key="6">
    <source>
        <dbReference type="ARBA" id="ARBA00022801"/>
    </source>
</evidence>
<dbReference type="InterPro" id="IPR041756">
    <property type="entry name" value="M28_SGAP-like"/>
</dbReference>
<evidence type="ECO:0000256" key="1">
    <source>
        <dbReference type="ARBA" id="ARBA00005957"/>
    </source>
</evidence>
<dbReference type="GO" id="GO:0004177">
    <property type="term" value="F:aminopeptidase activity"/>
    <property type="evidence" value="ECO:0007669"/>
    <property type="project" value="UniProtKB-KW"/>
</dbReference>
<keyword evidence="7" id="KW-0862">Zinc</keyword>
<evidence type="ECO:0000259" key="10">
    <source>
        <dbReference type="Pfam" id="PF02225"/>
    </source>
</evidence>
<evidence type="ECO:0000256" key="4">
    <source>
        <dbReference type="ARBA" id="ARBA00022723"/>
    </source>
</evidence>
<feature type="chain" id="PRO_5024351714" evidence="9">
    <location>
        <begin position="26"/>
        <end position="520"/>
    </location>
</feature>
<feature type="domain" description="Peptidase M28" evidence="11">
    <location>
        <begin position="258"/>
        <end position="477"/>
    </location>
</feature>
<dbReference type="Proteomes" id="UP000392064">
    <property type="component" value="Chromosome"/>
</dbReference>
<dbReference type="PANTHER" id="PTHR12147">
    <property type="entry name" value="METALLOPEPTIDASE M28 FAMILY MEMBER"/>
    <property type="match status" value="1"/>
</dbReference>
<dbReference type="SUPFAM" id="SSF53187">
    <property type="entry name" value="Zn-dependent exopeptidases"/>
    <property type="match status" value="1"/>
</dbReference>
<evidence type="ECO:0000256" key="8">
    <source>
        <dbReference type="SAM" id="MobiDB-lite"/>
    </source>
</evidence>
<dbReference type="Gene3D" id="3.50.30.30">
    <property type="match status" value="1"/>
</dbReference>
<reference evidence="12 13" key="1">
    <citation type="submission" date="2019-11" db="EMBL/GenBank/DDBJ databases">
        <authorList>
            <person name="Li J."/>
        </authorList>
    </citation>
    <scope>NUCLEOTIDE SEQUENCE [LARGE SCALE GENOMIC DNA]</scope>
    <source>
        <strain evidence="12 13">MF47</strain>
    </source>
</reference>
<name>A0A5Q2MI42_9ACTN</name>
<organism evidence="12 13">
    <name type="scientific">Aeromicrobium yanjiei</name>
    <dbReference type="NCBI Taxonomy" id="2662028"/>
    <lineage>
        <taxon>Bacteria</taxon>
        <taxon>Bacillati</taxon>
        <taxon>Actinomycetota</taxon>
        <taxon>Actinomycetes</taxon>
        <taxon>Propionibacteriales</taxon>
        <taxon>Nocardioidaceae</taxon>
        <taxon>Aeromicrobium</taxon>
    </lineage>
</organism>
<dbReference type="PANTHER" id="PTHR12147:SF26">
    <property type="entry name" value="PEPTIDASE M28 DOMAIN-CONTAINING PROTEIN"/>
    <property type="match status" value="1"/>
</dbReference>
<evidence type="ECO:0000256" key="7">
    <source>
        <dbReference type="ARBA" id="ARBA00022833"/>
    </source>
</evidence>
<dbReference type="KEGG" id="aef:GEV26_08785"/>
<accession>A0A5Q2MI42</accession>
<evidence type="ECO:0000256" key="2">
    <source>
        <dbReference type="ARBA" id="ARBA00022438"/>
    </source>
</evidence>
<feature type="domain" description="PA" evidence="10">
    <location>
        <begin position="147"/>
        <end position="234"/>
    </location>
</feature>
<protein>
    <submittedName>
        <fullName evidence="12">M20/M25/M40 family metallo-hydrolase</fullName>
    </submittedName>
</protein>
<gene>
    <name evidence="12" type="ORF">GEV26_08785</name>
</gene>
<dbReference type="Gene3D" id="3.40.630.10">
    <property type="entry name" value="Zn peptidases"/>
    <property type="match status" value="1"/>
</dbReference>
<feature type="signal peptide" evidence="9">
    <location>
        <begin position="1"/>
        <end position="25"/>
    </location>
</feature>
<sequence length="520" mass="54306">MRRALYSTAAVILTGSLFVAAPADAGNKHQSKAKPIDTSKLTRGVTVNGQLKTLRQLQVIANRNDGNRASGLPGYDASAAYVASQLKKAGYKVKKQTFTFAFSRDLAPAELQQVTPTARDIETAAFDYSGSGDVTGAVTPIKLVIPPTGGPGSTTSGCTPGDFPAPGSAPSVALIQRGACDFGVKAANAQAAGYDAVIIFNEGQEGRQELLTGTLGTPVGIPVVGVSYEDGVALSQQPGATVRVFASTEVDLNRRTTNVIADLPRKTKNQDQVVVVGAHLDSVAEGPGINDNGTGTAAVLEIAKQYTKTRTAKKAQRPVRFAFWGAEEKGLLGAYHYVDSLTDTQRGKIYANLNFDMIGSPNFARFVYDGDGSSDGNAGPAGSAEIEKVFTRYFAKRKLASAPTSFDGRSDYGPFIEAGIPAGGLFSGAEGVKTPAEAKLFGGTAGVAYDVCYHQTCDDITNVSTRAIDQLGDAAAHSVGVLALSKKGLYGDQRRAKVSGKKLAAMKRAGDRSPGHALTR</sequence>
<dbReference type="CDD" id="cd03876">
    <property type="entry name" value="M28_SGAP_like"/>
    <property type="match status" value="1"/>
</dbReference>
<keyword evidence="2" id="KW-0031">Aminopeptidase</keyword>
<dbReference type="Pfam" id="PF04389">
    <property type="entry name" value="Peptidase_M28"/>
    <property type="match status" value="1"/>
</dbReference>
<dbReference type="RefSeq" id="WP_153652717.1">
    <property type="nucleotide sequence ID" value="NZ_CP045737.1"/>
</dbReference>
<dbReference type="InterPro" id="IPR003137">
    <property type="entry name" value="PA_domain"/>
</dbReference>
<keyword evidence="6 12" id="KW-0378">Hydrolase</keyword>
<dbReference type="InterPro" id="IPR045175">
    <property type="entry name" value="M28_fam"/>
</dbReference>
<proteinExistence type="inferred from homology"/>
<evidence type="ECO:0000256" key="5">
    <source>
        <dbReference type="ARBA" id="ARBA00022729"/>
    </source>
</evidence>
<keyword evidence="5 9" id="KW-0732">Signal</keyword>
<evidence type="ECO:0000256" key="9">
    <source>
        <dbReference type="SAM" id="SignalP"/>
    </source>
</evidence>
<dbReference type="GO" id="GO:0046872">
    <property type="term" value="F:metal ion binding"/>
    <property type="evidence" value="ECO:0007669"/>
    <property type="project" value="UniProtKB-KW"/>
</dbReference>
<keyword evidence="13" id="KW-1185">Reference proteome</keyword>